<dbReference type="PROSITE" id="PS00201">
    <property type="entry name" value="FLAVODOXIN"/>
    <property type="match status" value="1"/>
</dbReference>
<keyword evidence="3" id="KW-1185">Reference proteome</keyword>
<name>A0A926ECT2_9FIRM</name>
<dbReference type="InterPro" id="IPR008254">
    <property type="entry name" value="Flavodoxin/NO_synth"/>
</dbReference>
<protein>
    <submittedName>
        <fullName evidence="2">NAD(P)H-dependent oxidoreductase</fullName>
    </submittedName>
</protein>
<dbReference type="GO" id="GO:0016651">
    <property type="term" value="F:oxidoreductase activity, acting on NAD(P)H"/>
    <property type="evidence" value="ECO:0007669"/>
    <property type="project" value="UniProtKB-ARBA"/>
</dbReference>
<proteinExistence type="predicted"/>
<reference evidence="2" key="1">
    <citation type="submission" date="2020-08" db="EMBL/GenBank/DDBJ databases">
        <title>Genome public.</title>
        <authorList>
            <person name="Liu C."/>
            <person name="Sun Q."/>
        </authorList>
    </citation>
    <scope>NUCLEOTIDE SEQUENCE</scope>
    <source>
        <strain evidence="2">NSJ-54</strain>
    </source>
</reference>
<feature type="domain" description="Flavodoxin-like" evidence="1">
    <location>
        <begin position="3"/>
        <end position="154"/>
    </location>
</feature>
<gene>
    <name evidence="2" type="ORF">H8709_02865</name>
</gene>
<accession>A0A926ECT2</accession>
<dbReference type="SUPFAM" id="SSF52218">
    <property type="entry name" value="Flavoproteins"/>
    <property type="match status" value="1"/>
</dbReference>
<dbReference type="PROSITE" id="PS50902">
    <property type="entry name" value="FLAVODOXIN_LIKE"/>
    <property type="match status" value="1"/>
</dbReference>
<dbReference type="Pfam" id="PF12724">
    <property type="entry name" value="Flavodoxin_5"/>
    <property type="match status" value="1"/>
</dbReference>
<evidence type="ECO:0000259" key="1">
    <source>
        <dbReference type="PROSITE" id="PS50902"/>
    </source>
</evidence>
<dbReference type="Proteomes" id="UP000660861">
    <property type="component" value="Unassembled WGS sequence"/>
</dbReference>
<evidence type="ECO:0000313" key="3">
    <source>
        <dbReference type="Proteomes" id="UP000660861"/>
    </source>
</evidence>
<dbReference type="InterPro" id="IPR029039">
    <property type="entry name" value="Flavoprotein-like_sf"/>
</dbReference>
<dbReference type="GO" id="GO:0009055">
    <property type="term" value="F:electron transfer activity"/>
    <property type="evidence" value="ECO:0007669"/>
    <property type="project" value="InterPro"/>
</dbReference>
<dbReference type="InterPro" id="IPR001226">
    <property type="entry name" value="Flavodoxin_CS"/>
</dbReference>
<dbReference type="RefSeq" id="WP_262396856.1">
    <property type="nucleotide sequence ID" value="NZ_JACRTC010000001.1"/>
</dbReference>
<dbReference type="GO" id="GO:0010181">
    <property type="term" value="F:FMN binding"/>
    <property type="evidence" value="ECO:0007669"/>
    <property type="project" value="InterPro"/>
</dbReference>
<dbReference type="Gene3D" id="3.40.50.360">
    <property type="match status" value="1"/>
</dbReference>
<dbReference type="EMBL" id="JACRTC010000001">
    <property type="protein sequence ID" value="MBC8569766.1"/>
    <property type="molecule type" value="Genomic_DNA"/>
</dbReference>
<evidence type="ECO:0000313" key="2">
    <source>
        <dbReference type="EMBL" id="MBC8569766.1"/>
    </source>
</evidence>
<dbReference type="AlphaFoldDB" id="A0A926ECT2"/>
<organism evidence="2 3">
    <name type="scientific">Zongyangia hominis</name>
    <dbReference type="NCBI Taxonomy" id="2763677"/>
    <lineage>
        <taxon>Bacteria</taxon>
        <taxon>Bacillati</taxon>
        <taxon>Bacillota</taxon>
        <taxon>Clostridia</taxon>
        <taxon>Eubacteriales</taxon>
        <taxon>Oscillospiraceae</taxon>
        <taxon>Zongyangia</taxon>
    </lineage>
</organism>
<comment type="caution">
    <text evidence="2">The sequence shown here is derived from an EMBL/GenBank/DDBJ whole genome shotgun (WGS) entry which is preliminary data.</text>
</comment>
<dbReference type="InterPro" id="IPR026816">
    <property type="entry name" value="Flavodoxin_dom"/>
</dbReference>
<sequence length="167" mass="18185">MKISLLYYSKTGRTRDIAQAILEGILEEAPECEVRAFPLDAIEDAFLSQSQAVVFGTPTYYANTCWQVKKWFDESHRYRLEGKLGAVFATADYIQGGADTAIMNIIGHMLVKGMLVYSGGSALGQPYLHLGCVVVKDQVETGKAQAKVFGRRIAAKANALFGAGEKA</sequence>